<feature type="compositionally biased region" description="Polar residues" evidence="1">
    <location>
        <begin position="35"/>
        <end position="51"/>
    </location>
</feature>
<feature type="region of interest" description="Disordered" evidence="1">
    <location>
        <begin position="16"/>
        <end position="62"/>
    </location>
</feature>
<reference evidence="2 3" key="1">
    <citation type="submission" date="2023-10" db="EMBL/GenBank/DDBJ databases">
        <title>Draft genome sequence of Xylaria bambusicola isolate GMP-LS, the root and basal stem rot pathogen of sugarcane in Indonesia.</title>
        <authorList>
            <person name="Selvaraj P."/>
            <person name="Muralishankar V."/>
            <person name="Muruganantham S."/>
            <person name="Sp S."/>
            <person name="Haryani S."/>
            <person name="Lau K.J.X."/>
            <person name="Naqvi N.I."/>
        </authorList>
    </citation>
    <scope>NUCLEOTIDE SEQUENCE [LARGE SCALE GENOMIC DNA]</scope>
    <source>
        <strain evidence="2">GMP-LS</strain>
    </source>
</reference>
<gene>
    <name evidence="2" type="ORF">RRF57_004497</name>
</gene>
<sequence length="158" mass="18098">MAQPFDSSGYYNHGQYYAPDHRVSSDWSSSPSASTPMTRDSSRESAITTYSDIPAPTPSSEYDDYNSAWPSMHAGSQSYHWLPISDPSHDITYSSTPHNPSYSTDTTEFVYGNGWWEYYKFVTDVEPNQQPYWKLRPEFQPTDQLPVTRIAEDLYPPT</sequence>
<dbReference type="EMBL" id="JAWHQM010000009">
    <property type="protein sequence ID" value="KAK5628782.1"/>
    <property type="molecule type" value="Genomic_DNA"/>
</dbReference>
<accession>A0AAN7UHV5</accession>
<evidence type="ECO:0000313" key="3">
    <source>
        <dbReference type="Proteomes" id="UP001305414"/>
    </source>
</evidence>
<feature type="compositionally biased region" description="Low complexity" evidence="1">
    <location>
        <begin position="25"/>
        <end position="34"/>
    </location>
</feature>
<dbReference type="Proteomes" id="UP001305414">
    <property type="component" value="Unassembled WGS sequence"/>
</dbReference>
<keyword evidence="3" id="KW-1185">Reference proteome</keyword>
<proteinExistence type="predicted"/>
<comment type="caution">
    <text evidence="2">The sequence shown here is derived from an EMBL/GenBank/DDBJ whole genome shotgun (WGS) entry which is preliminary data.</text>
</comment>
<protein>
    <submittedName>
        <fullName evidence="2">Uncharacterized protein</fullName>
    </submittedName>
</protein>
<evidence type="ECO:0000313" key="2">
    <source>
        <dbReference type="EMBL" id="KAK5628782.1"/>
    </source>
</evidence>
<organism evidence="2 3">
    <name type="scientific">Xylaria bambusicola</name>
    <dbReference type="NCBI Taxonomy" id="326684"/>
    <lineage>
        <taxon>Eukaryota</taxon>
        <taxon>Fungi</taxon>
        <taxon>Dikarya</taxon>
        <taxon>Ascomycota</taxon>
        <taxon>Pezizomycotina</taxon>
        <taxon>Sordariomycetes</taxon>
        <taxon>Xylariomycetidae</taxon>
        <taxon>Xylariales</taxon>
        <taxon>Xylariaceae</taxon>
        <taxon>Xylaria</taxon>
    </lineage>
</organism>
<name>A0AAN7UHV5_9PEZI</name>
<evidence type="ECO:0000256" key="1">
    <source>
        <dbReference type="SAM" id="MobiDB-lite"/>
    </source>
</evidence>
<dbReference type="AlphaFoldDB" id="A0AAN7UHV5"/>